<evidence type="ECO:0000313" key="1">
    <source>
        <dbReference type="EMBL" id="CAD1834670.1"/>
    </source>
</evidence>
<proteinExistence type="predicted"/>
<gene>
    <name evidence="1" type="ORF">CB5_LOCUS17881</name>
</gene>
<protein>
    <submittedName>
        <fullName evidence="1">Uncharacterized protein</fullName>
    </submittedName>
</protein>
<accession>A0A6V7PUZ1</accession>
<dbReference type="AlphaFoldDB" id="A0A6V7PUZ1"/>
<sequence length="192" mass="21415">MPTHIRRLQQKRKNKIRNELHLEISEQSNLCRLAAGGSSNIPPRGMRLSYPTLQAPRRLAACGSSSSHSRMRLSHATLQASQSRTRELRHKRPTPECRLVGSNPHKHVRMSTNGNHRVSNMKMLTSNPKGLVYASSEGLLSSLCPMPFYGIISLCPKTIPSLMPPYDISFPSPISSPSLMPLYNISLLLHTL</sequence>
<reference evidence="1" key="1">
    <citation type="submission" date="2020-07" db="EMBL/GenBank/DDBJ databases">
        <authorList>
            <person name="Lin J."/>
        </authorList>
    </citation>
    <scope>NUCLEOTIDE SEQUENCE</scope>
</reference>
<organism evidence="1">
    <name type="scientific">Ananas comosus var. bracteatus</name>
    <name type="common">red pineapple</name>
    <dbReference type="NCBI Taxonomy" id="296719"/>
    <lineage>
        <taxon>Eukaryota</taxon>
        <taxon>Viridiplantae</taxon>
        <taxon>Streptophyta</taxon>
        <taxon>Embryophyta</taxon>
        <taxon>Tracheophyta</taxon>
        <taxon>Spermatophyta</taxon>
        <taxon>Magnoliopsida</taxon>
        <taxon>Liliopsida</taxon>
        <taxon>Poales</taxon>
        <taxon>Bromeliaceae</taxon>
        <taxon>Bromelioideae</taxon>
        <taxon>Ananas</taxon>
    </lineage>
</organism>
<dbReference type="EMBL" id="LR862152">
    <property type="protein sequence ID" value="CAD1834670.1"/>
    <property type="molecule type" value="Genomic_DNA"/>
</dbReference>
<name>A0A6V7PUZ1_ANACO</name>